<keyword evidence="1" id="KW-0472">Membrane</keyword>
<reference evidence="5" key="1">
    <citation type="submission" date="2015-07" db="EMBL/GenBank/DDBJ databases">
        <title>Draft genome sequence of Acetobacterium bakii DSM 8293, a potential psychrophilic chemical producer through syngas fermentation.</title>
        <authorList>
            <person name="Song Y."/>
            <person name="Hwang S."/>
            <person name="Cho B.-K."/>
        </authorList>
    </citation>
    <scope>NUCLEOTIDE SEQUENCE [LARGE SCALE GENOMIC DNA]</scope>
    <source>
        <strain evidence="5">DSM 8239</strain>
    </source>
</reference>
<evidence type="ECO:0000256" key="1">
    <source>
        <dbReference type="SAM" id="Phobius"/>
    </source>
</evidence>
<dbReference type="STRING" id="52689.AKG39_17655"/>
<evidence type="ECO:0000313" key="4">
    <source>
        <dbReference type="EMBL" id="KNZ40441.1"/>
    </source>
</evidence>
<dbReference type="Pfam" id="PF22570">
    <property type="entry name" value="LiaF-TM"/>
    <property type="match status" value="1"/>
</dbReference>
<feature type="domain" description="Cell wall-active antibiotics response LiaF-like C-terminal" evidence="2">
    <location>
        <begin position="126"/>
        <end position="197"/>
    </location>
</feature>
<dbReference type="PANTHER" id="PTHR40763">
    <property type="entry name" value="MEMBRANE PROTEIN-RELATED"/>
    <property type="match status" value="1"/>
</dbReference>
<keyword evidence="1" id="KW-0812">Transmembrane</keyword>
<dbReference type="Proteomes" id="UP000036873">
    <property type="component" value="Unassembled WGS sequence"/>
</dbReference>
<dbReference type="PANTHER" id="PTHR40763:SF5">
    <property type="entry name" value="MEMBRANE PROTEIN"/>
    <property type="match status" value="1"/>
</dbReference>
<feature type="transmembrane region" description="Helical" evidence="1">
    <location>
        <begin position="82"/>
        <end position="101"/>
    </location>
</feature>
<comment type="caution">
    <text evidence="4">The sequence shown here is derived from an EMBL/GenBank/DDBJ whole genome shotgun (WGS) entry which is preliminary data.</text>
</comment>
<feature type="transmembrane region" description="Helical" evidence="1">
    <location>
        <begin position="7"/>
        <end position="27"/>
    </location>
</feature>
<evidence type="ECO:0000259" key="2">
    <source>
        <dbReference type="Pfam" id="PF09922"/>
    </source>
</evidence>
<dbReference type="RefSeq" id="WP_050741721.1">
    <property type="nucleotide sequence ID" value="NZ_LGYO01000061.1"/>
</dbReference>
<dbReference type="PATRIC" id="fig|52689.4.peg.3215"/>
<feature type="transmembrane region" description="Helical" evidence="1">
    <location>
        <begin position="33"/>
        <end position="51"/>
    </location>
</feature>
<evidence type="ECO:0000259" key="3">
    <source>
        <dbReference type="Pfam" id="PF22570"/>
    </source>
</evidence>
<keyword evidence="1" id="KW-1133">Transmembrane helix</keyword>
<dbReference type="InterPro" id="IPR054331">
    <property type="entry name" value="LiaF_TM"/>
</dbReference>
<name>A0A0L6TW04_9FIRM</name>
<dbReference type="OrthoDB" id="3636235at2"/>
<dbReference type="EMBL" id="LGYO01000061">
    <property type="protein sequence ID" value="KNZ40441.1"/>
    <property type="molecule type" value="Genomic_DNA"/>
</dbReference>
<proteinExistence type="predicted"/>
<dbReference type="Pfam" id="PF09922">
    <property type="entry name" value="LiaF-like_C"/>
    <property type="match status" value="1"/>
</dbReference>
<feature type="transmembrane region" description="Helical" evidence="1">
    <location>
        <begin position="58"/>
        <end position="76"/>
    </location>
</feature>
<dbReference type="InterPro" id="IPR024425">
    <property type="entry name" value="LiaF-like_C"/>
</dbReference>
<accession>A0A0L6TW04</accession>
<feature type="domain" description="LiaF transmembrane" evidence="3">
    <location>
        <begin position="9"/>
        <end position="105"/>
    </location>
</feature>
<dbReference type="AlphaFoldDB" id="A0A0L6TW04"/>
<gene>
    <name evidence="4" type="ORF">AKG39_17655</name>
</gene>
<protein>
    <submittedName>
        <fullName evidence="4">Membrane protein</fullName>
    </submittedName>
</protein>
<keyword evidence="5" id="KW-1185">Reference proteome</keyword>
<evidence type="ECO:0000313" key="5">
    <source>
        <dbReference type="Proteomes" id="UP000036873"/>
    </source>
</evidence>
<organism evidence="4 5">
    <name type="scientific">Acetobacterium bakii</name>
    <dbReference type="NCBI Taxonomy" id="52689"/>
    <lineage>
        <taxon>Bacteria</taxon>
        <taxon>Bacillati</taxon>
        <taxon>Bacillota</taxon>
        <taxon>Clostridia</taxon>
        <taxon>Eubacteriales</taxon>
        <taxon>Eubacteriaceae</taxon>
        <taxon>Acetobacterium</taxon>
    </lineage>
</organism>
<sequence>MRNRVGNLLWGLVLVVIGLGFAGNVFGLWNFELFFNGWWTLFIIIPCVISMFQNGLQLWNVIGLGVGILFLVSAQGFFNGQIIGDLIFPIIIVAIGLSIIFKDKISKNSQIIKRLNKDGLNDYSAIFGSQELKFPGQEFKGASLTAIFGGVELDLRQAIITEDIYLSTTAVFGGIDIMVPSNVRVEVSSTPIFGGTSNKANQPLEENPPTIYVNSVSIFGGTEIK</sequence>